<dbReference type="GO" id="GO:0005737">
    <property type="term" value="C:cytoplasm"/>
    <property type="evidence" value="ECO:0007669"/>
    <property type="project" value="UniProtKB-SubCell"/>
</dbReference>
<evidence type="ECO:0000256" key="15">
    <source>
        <dbReference type="ARBA" id="ARBA00023239"/>
    </source>
</evidence>
<evidence type="ECO:0000256" key="9">
    <source>
        <dbReference type="ARBA" id="ARBA00022490"/>
    </source>
</evidence>
<comment type="subcellular location">
    <subcellularLocation>
        <location evidence="3">Cytoplasm</location>
    </subcellularLocation>
</comment>
<gene>
    <name evidence="23" type="primary">pheA</name>
    <name evidence="23" type="ORF">J2R62_12485</name>
</gene>
<dbReference type="UniPathway" id="UPA00121">
    <property type="reaction ID" value="UER00345"/>
</dbReference>
<dbReference type="Gene3D" id="3.20.20.70">
    <property type="entry name" value="Aldolase class I"/>
    <property type="match status" value="1"/>
</dbReference>
<evidence type="ECO:0000256" key="3">
    <source>
        <dbReference type="ARBA" id="ARBA00004496"/>
    </source>
</evidence>
<comment type="pathway">
    <text evidence="5">Metabolic intermediate biosynthesis; prephenate biosynthesis; prephenate from chorismate: step 1/1.</text>
</comment>
<dbReference type="SUPFAM" id="SSF55021">
    <property type="entry name" value="ACT-like"/>
    <property type="match status" value="1"/>
</dbReference>
<evidence type="ECO:0000256" key="7">
    <source>
        <dbReference type="ARBA" id="ARBA00013147"/>
    </source>
</evidence>
<evidence type="ECO:0000259" key="22">
    <source>
        <dbReference type="PROSITE" id="PS51671"/>
    </source>
</evidence>
<dbReference type="InterPro" id="IPR013785">
    <property type="entry name" value="Aldolase_TIM"/>
</dbReference>
<dbReference type="InterPro" id="IPR002701">
    <property type="entry name" value="CM_II_prokaryot"/>
</dbReference>
<evidence type="ECO:0000256" key="10">
    <source>
        <dbReference type="ARBA" id="ARBA00022605"/>
    </source>
</evidence>
<keyword evidence="11" id="KW-0808">Transferase</keyword>
<comment type="function">
    <text evidence="2">Catalyzes the Claisen rearrangement of chorismate to prephenate and the decarboxylation/dehydration of prephenate to phenylpyruvate.</text>
</comment>
<evidence type="ECO:0000313" key="23">
    <source>
        <dbReference type="EMBL" id="MBO1109012.1"/>
    </source>
</evidence>
<keyword evidence="15" id="KW-0456">Lyase</keyword>
<dbReference type="Proteomes" id="UP000664658">
    <property type="component" value="Unassembled WGS sequence"/>
</dbReference>
<dbReference type="PROSITE" id="PS51171">
    <property type="entry name" value="PREPHENATE_DEHYDR_3"/>
    <property type="match status" value="1"/>
</dbReference>
<dbReference type="FunFam" id="3.40.190.10:FF:000034">
    <property type="entry name" value="Chorismate mutase/prephenate dehydratase"/>
    <property type="match status" value="1"/>
</dbReference>
<dbReference type="PANTHER" id="PTHR21022:SF19">
    <property type="entry name" value="PREPHENATE DEHYDRATASE-RELATED"/>
    <property type="match status" value="1"/>
</dbReference>
<dbReference type="CDD" id="cd04905">
    <property type="entry name" value="ACT_CM-PDT"/>
    <property type="match status" value="1"/>
</dbReference>
<evidence type="ECO:0000256" key="6">
    <source>
        <dbReference type="ARBA" id="ARBA00012404"/>
    </source>
</evidence>
<dbReference type="SUPFAM" id="SSF48600">
    <property type="entry name" value="Chorismate mutase II"/>
    <property type="match status" value="1"/>
</dbReference>
<comment type="catalytic activity">
    <reaction evidence="1">
        <text>chorismate = prephenate</text>
        <dbReference type="Rhea" id="RHEA:13897"/>
        <dbReference type="ChEBI" id="CHEBI:29748"/>
        <dbReference type="ChEBI" id="CHEBI:29934"/>
        <dbReference type="EC" id="5.4.99.5"/>
    </reaction>
</comment>
<dbReference type="PROSITE" id="PS51168">
    <property type="entry name" value="CHORISMATE_MUT_2"/>
    <property type="match status" value="1"/>
</dbReference>
<dbReference type="AlphaFoldDB" id="A0A8I1W9Y5"/>
<accession>A0A8I1W9Y5</accession>
<keyword evidence="12" id="KW-0057">Aromatic amino acid biosynthesis</keyword>
<comment type="caution">
    <text evidence="23">The sequence shown here is derived from an EMBL/GenBank/DDBJ whole genome shotgun (WGS) entry which is preliminary data.</text>
</comment>
<dbReference type="InterPro" id="IPR036979">
    <property type="entry name" value="CM_dom_sf"/>
</dbReference>
<evidence type="ECO:0000259" key="21">
    <source>
        <dbReference type="PROSITE" id="PS51171"/>
    </source>
</evidence>
<dbReference type="SUPFAM" id="SSF51569">
    <property type="entry name" value="Aldolase"/>
    <property type="match status" value="1"/>
</dbReference>
<evidence type="ECO:0000256" key="12">
    <source>
        <dbReference type="ARBA" id="ARBA00023141"/>
    </source>
</evidence>
<reference evidence="23" key="1">
    <citation type="submission" date="2021-03" db="EMBL/GenBank/DDBJ databases">
        <title>Plesiomonas shigelloides zfcc0051, isolated from zebrafish feces.</title>
        <authorList>
            <person name="Vanderhoek Z."/>
            <person name="Gaulke C."/>
        </authorList>
    </citation>
    <scope>NUCLEOTIDE SEQUENCE</scope>
    <source>
        <strain evidence="23">Zfcc0051</strain>
    </source>
</reference>
<feature type="domain" description="Prephenate dehydratase" evidence="21">
    <location>
        <begin position="103"/>
        <end position="283"/>
    </location>
</feature>
<dbReference type="Gene3D" id="3.40.190.10">
    <property type="entry name" value="Periplasmic binding protein-like II"/>
    <property type="match status" value="2"/>
</dbReference>
<dbReference type="Pfam" id="PF00793">
    <property type="entry name" value="DAHP_synth_1"/>
    <property type="match status" value="1"/>
</dbReference>
<evidence type="ECO:0000256" key="4">
    <source>
        <dbReference type="ARBA" id="ARBA00004741"/>
    </source>
</evidence>
<evidence type="ECO:0000256" key="17">
    <source>
        <dbReference type="ARBA" id="ARBA00031175"/>
    </source>
</evidence>
<evidence type="ECO:0000256" key="19">
    <source>
        <dbReference type="ARBA" id="ARBA00047848"/>
    </source>
</evidence>
<dbReference type="InterPro" id="IPR010952">
    <property type="entry name" value="CM_P_1"/>
</dbReference>
<keyword evidence="13" id="KW-0584">Phenylalanine biosynthesis</keyword>
<name>A0A8I1W9Y5_PLESH</name>
<dbReference type="Gene3D" id="1.20.59.10">
    <property type="entry name" value="Chorismate mutase"/>
    <property type="match status" value="1"/>
</dbReference>
<keyword evidence="16" id="KW-0511">Multifunctional enzyme</keyword>
<dbReference type="PROSITE" id="PS00858">
    <property type="entry name" value="PREPHENATE_DEHYDR_2"/>
    <property type="match status" value="1"/>
</dbReference>
<evidence type="ECO:0000256" key="1">
    <source>
        <dbReference type="ARBA" id="ARBA00000824"/>
    </source>
</evidence>
<dbReference type="InterPro" id="IPR006218">
    <property type="entry name" value="DAHP1/KDSA"/>
</dbReference>
<feature type="domain" description="ACT" evidence="22">
    <location>
        <begin position="297"/>
        <end position="374"/>
    </location>
</feature>
<comment type="pathway">
    <text evidence="4">Amino-acid biosynthesis; L-phenylalanine biosynthesis; phenylpyruvate from prephenate: step 1/1.</text>
</comment>
<comment type="catalytic activity">
    <reaction evidence="19">
        <text>prephenate + H(+) = 3-phenylpyruvate + CO2 + H2O</text>
        <dbReference type="Rhea" id="RHEA:21648"/>
        <dbReference type="ChEBI" id="CHEBI:15377"/>
        <dbReference type="ChEBI" id="CHEBI:15378"/>
        <dbReference type="ChEBI" id="CHEBI:16526"/>
        <dbReference type="ChEBI" id="CHEBI:18005"/>
        <dbReference type="ChEBI" id="CHEBI:29934"/>
        <dbReference type="EC" id="4.2.1.51"/>
    </reaction>
</comment>
<dbReference type="GO" id="GO:0004664">
    <property type="term" value="F:prephenate dehydratase activity"/>
    <property type="evidence" value="ECO:0007669"/>
    <property type="project" value="UniProtKB-EC"/>
</dbReference>
<dbReference type="PANTHER" id="PTHR21022">
    <property type="entry name" value="PREPHENATE DEHYDRATASE P PROTEIN"/>
    <property type="match status" value="1"/>
</dbReference>
<dbReference type="EC" id="4.2.1.51" evidence="7"/>
<evidence type="ECO:0000256" key="2">
    <source>
        <dbReference type="ARBA" id="ARBA00002364"/>
    </source>
</evidence>
<dbReference type="NCBIfam" id="TIGR01797">
    <property type="entry name" value="CM_P_1"/>
    <property type="match status" value="1"/>
</dbReference>
<dbReference type="Pfam" id="PF00800">
    <property type="entry name" value="PDT"/>
    <property type="match status" value="1"/>
</dbReference>
<dbReference type="NCBIfam" id="NF008865">
    <property type="entry name" value="PRK11898.1"/>
    <property type="match status" value="1"/>
</dbReference>
<evidence type="ECO:0000256" key="8">
    <source>
        <dbReference type="ARBA" id="ARBA00014401"/>
    </source>
</evidence>
<sequence>MSQDLTQIRQHISQLDRSLLKLLAERRQLALDVARSKEKSLTALRDTEREQILLSALIQQAHELQLDPHYVTQIYHTIIEDSVLTQQAYLQQQLNPAQTQQHKIAFLGMRGSYSHLAARKYAARHTGRLVEISCRTFDEILKQVEQGQADYGVLPIENTSSGSINDVYDLLQHTQLSIVGELTHPIEHCLLVAQETSADQIHTVYSHPQPLQQCSQFLATLGQVQLEFCESSSHAMQKVAQLQSPHVAAISNAEGGELYGLHALQGNIANQQENISRFIVVAREPVEVAAQVSAKTTLIMSTAQHAGSLVEALLILRDHGINMSKLESRPINGRPWEEMFYLDVEGNLSEARMQSALRLLSRQTRYVKVLGCYPSETVIPTEVPPEAHIPHSREAMHLSAQPILGHGIESRERTTATEDTHDLDAAPCRNVRIGAVTLGGQQPFRVFAGPTHGASREALLQSAATVKQFGGALFSLPLTLAEEAQANSGAQQALTDLLRDISRRYQLPLLLPVTTTTHLTTLAAKADLLYIPPQAMHNTALLHAAGKTPCPVMLSRAPDMDNAALLAAANTVRSQGNQQVILCETGSQRTTESVPCWDLVTTAQLCQQADMPVVVAPSVFASDARLLPTLVQAARSAGAHGVLLPLALPGDSSITAETDFSAALDALAFGELMQTLR</sequence>
<dbReference type="GO" id="GO:0046417">
    <property type="term" value="P:chorismate metabolic process"/>
    <property type="evidence" value="ECO:0007669"/>
    <property type="project" value="InterPro"/>
</dbReference>
<evidence type="ECO:0000256" key="13">
    <source>
        <dbReference type="ARBA" id="ARBA00023222"/>
    </source>
</evidence>
<evidence type="ECO:0000256" key="11">
    <source>
        <dbReference type="ARBA" id="ARBA00022679"/>
    </source>
</evidence>
<dbReference type="GO" id="GO:0004106">
    <property type="term" value="F:chorismate mutase activity"/>
    <property type="evidence" value="ECO:0007669"/>
    <property type="project" value="UniProtKB-EC"/>
</dbReference>
<dbReference type="GO" id="GO:0009094">
    <property type="term" value="P:L-phenylalanine biosynthetic process"/>
    <property type="evidence" value="ECO:0007669"/>
    <property type="project" value="UniProtKB-UniPathway"/>
</dbReference>
<dbReference type="UniPathway" id="UPA00120">
    <property type="reaction ID" value="UER00203"/>
</dbReference>
<evidence type="ECO:0000256" key="14">
    <source>
        <dbReference type="ARBA" id="ARBA00023235"/>
    </source>
</evidence>
<dbReference type="InterPro" id="IPR045865">
    <property type="entry name" value="ACT-like_dom_sf"/>
</dbReference>
<keyword evidence="10" id="KW-0028">Amino-acid biosynthesis</keyword>
<dbReference type="InterPro" id="IPR001086">
    <property type="entry name" value="Preph_deHydtase"/>
</dbReference>
<evidence type="ECO:0000313" key="24">
    <source>
        <dbReference type="Proteomes" id="UP000664658"/>
    </source>
</evidence>
<feature type="domain" description="Chorismate mutase" evidence="20">
    <location>
        <begin position="1"/>
        <end position="90"/>
    </location>
</feature>
<dbReference type="PROSITE" id="PS51671">
    <property type="entry name" value="ACT"/>
    <property type="match status" value="1"/>
</dbReference>
<dbReference type="GO" id="GO:0016740">
    <property type="term" value="F:transferase activity"/>
    <property type="evidence" value="ECO:0007669"/>
    <property type="project" value="UniProtKB-KW"/>
</dbReference>
<evidence type="ECO:0000256" key="18">
    <source>
        <dbReference type="ARBA" id="ARBA00031520"/>
    </source>
</evidence>
<dbReference type="SUPFAM" id="SSF53850">
    <property type="entry name" value="Periplasmic binding protein-like II"/>
    <property type="match status" value="1"/>
</dbReference>
<proteinExistence type="predicted"/>
<evidence type="ECO:0000259" key="20">
    <source>
        <dbReference type="PROSITE" id="PS51168"/>
    </source>
</evidence>
<organism evidence="23 24">
    <name type="scientific">Plesiomonas shigelloides</name>
    <name type="common">Aeromonas shigelloides</name>
    <dbReference type="NCBI Taxonomy" id="703"/>
    <lineage>
        <taxon>Bacteria</taxon>
        <taxon>Pseudomonadati</taxon>
        <taxon>Pseudomonadota</taxon>
        <taxon>Gammaproteobacteria</taxon>
        <taxon>Enterobacterales</taxon>
        <taxon>Enterobacteriaceae</taxon>
        <taxon>Plesiomonas</taxon>
    </lineage>
</organism>
<dbReference type="Pfam" id="PF01817">
    <property type="entry name" value="CM_2"/>
    <property type="match status" value="1"/>
</dbReference>
<dbReference type="InterPro" id="IPR036263">
    <property type="entry name" value="Chorismate_II_sf"/>
</dbReference>
<keyword evidence="14" id="KW-0413">Isomerase</keyword>
<dbReference type="CDD" id="cd13631">
    <property type="entry name" value="PBP2_Ct-PDT_like"/>
    <property type="match status" value="1"/>
</dbReference>
<dbReference type="InterPro" id="IPR002912">
    <property type="entry name" value="ACT_dom"/>
</dbReference>
<keyword evidence="9" id="KW-0963">Cytoplasm</keyword>
<dbReference type="NCBIfam" id="NF007910">
    <property type="entry name" value="PRK10622.1"/>
    <property type="match status" value="1"/>
</dbReference>
<dbReference type="EC" id="5.4.99.5" evidence="6"/>
<dbReference type="FunFam" id="3.40.190.10:FF:000044">
    <property type="entry name" value="Chorismate mutase/prephenate dehydratase"/>
    <property type="match status" value="1"/>
</dbReference>
<dbReference type="SMART" id="SM00830">
    <property type="entry name" value="CM_2"/>
    <property type="match status" value="1"/>
</dbReference>
<protein>
    <recommendedName>
        <fullName evidence="8">Bifunctional chorismate mutase/prephenate dehydratase</fullName>
        <ecNumber evidence="7">4.2.1.51</ecNumber>
        <ecNumber evidence="6">5.4.99.5</ecNumber>
    </recommendedName>
    <alternativeName>
        <fullName evidence="18">Chorismate mutase-prephenate dehydratase</fullName>
    </alternativeName>
    <alternativeName>
        <fullName evidence="17">p-protein</fullName>
    </alternativeName>
</protein>
<evidence type="ECO:0000256" key="16">
    <source>
        <dbReference type="ARBA" id="ARBA00023268"/>
    </source>
</evidence>
<dbReference type="Gene3D" id="3.30.70.260">
    <property type="match status" value="1"/>
</dbReference>
<evidence type="ECO:0000256" key="5">
    <source>
        <dbReference type="ARBA" id="ARBA00004817"/>
    </source>
</evidence>
<dbReference type="EMBL" id="JAFNAA010000013">
    <property type="protein sequence ID" value="MBO1109012.1"/>
    <property type="molecule type" value="Genomic_DNA"/>
</dbReference>
<dbReference type="InterPro" id="IPR018528">
    <property type="entry name" value="Preph_deHydtase_CS"/>
</dbReference>